<evidence type="ECO:0000313" key="8">
    <source>
        <dbReference type="Proteomes" id="UP000016931"/>
    </source>
</evidence>
<keyword evidence="3 6" id="KW-1133">Transmembrane helix</keyword>
<protein>
    <submittedName>
        <fullName evidence="7">Formate/nitrite transporter</fullName>
    </submittedName>
</protein>
<dbReference type="Pfam" id="PF01226">
    <property type="entry name" value="Form_Nir_trans"/>
    <property type="match status" value="1"/>
</dbReference>
<dbReference type="OrthoDB" id="4829at2759"/>
<reference evidence="7 8" key="1">
    <citation type="journal article" date="2012" name="PLoS Pathog.">
        <title>Diverse lifestyles and strategies of plant pathogenesis encoded in the genomes of eighteen Dothideomycetes fungi.</title>
        <authorList>
            <person name="Ohm R.A."/>
            <person name="Feau N."/>
            <person name="Henrissat B."/>
            <person name="Schoch C.L."/>
            <person name="Horwitz B.A."/>
            <person name="Barry K.W."/>
            <person name="Condon B.J."/>
            <person name="Copeland A.C."/>
            <person name="Dhillon B."/>
            <person name="Glaser F."/>
            <person name="Hesse C.N."/>
            <person name="Kosti I."/>
            <person name="LaButti K."/>
            <person name="Lindquist E.A."/>
            <person name="Lucas S."/>
            <person name="Salamov A.A."/>
            <person name="Bradshaw R.E."/>
            <person name="Ciuffetti L."/>
            <person name="Hamelin R.C."/>
            <person name="Kema G.H.J."/>
            <person name="Lawrence C."/>
            <person name="Scott J.A."/>
            <person name="Spatafora J.W."/>
            <person name="Turgeon B.G."/>
            <person name="de Wit P.J.G.M."/>
            <person name="Zhong S."/>
            <person name="Goodwin S.B."/>
            <person name="Grigoriev I.V."/>
        </authorList>
    </citation>
    <scope>NUCLEOTIDE SEQUENCE [LARGE SCALE GENOMIC DNA]</scope>
    <source>
        <strain evidence="7 8">SO2202</strain>
    </source>
</reference>
<dbReference type="RefSeq" id="XP_016760404.1">
    <property type="nucleotide sequence ID" value="XM_016905893.1"/>
</dbReference>
<comment type="subcellular location">
    <subcellularLocation>
        <location evidence="1">Membrane</location>
        <topology evidence="1">Multi-pass membrane protein</topology>
    </subcellularLocation>
</comment>
<accession>N1QG34</accession>
<evidence type="ECO:0000256" key="6">
    <source>
        <dbReference type="SAM" id="Phobius"/>
    </source>
</evidence>
<dbReference type="GeneID" id="27903030"/>
<dbReference type="GO" id="GO:0015513">
    <property type="term" value="F:high-affinity secondary active nitrite transmembrane transporter activity"/>
    <property type="evidence" value="ECO:0007669"/>
    <property type="project" value="TreeGrafter"/>
</dbReference>
<comment type="similarity">
    <text evidence="5">Belongs to the FNT transporter (TC 1.A.16) family.</text>
</comment>
<dbReference type="GO" id="GO:0005886">
    <property type="term" value="C:plasma membrane"/>
    <property type="evidence" value="ECO:0007669"/>
    <property type="project" value="TreeGrafter"/>
</dbReference>
<organism evidence="7 8">
    <name type="scientific">Sphaerulina musiva (strain SO2202)</name>
    <name type="common">Poplar stem canker fungus</name>
    <name type="synonym">Septoria musiva</name>
    <dbReference type="NCBI Taxonomy" id="692275"/>
    <lineage>
        <taxon>Eukaryota</taxon>
        <taxon>Fungi</taxon>
        <taxon>Dikarya</taxon>
        <taxon>Ascomycota</taxon>
        <taxon>Pezizomycotina</taxon>
        <taxon>Dothideomycetes</taxon>
        <taxon>Dothideomycetidae</taxon>
        <taxon>Mycosphaerellales</taxon>
        <taxon>Mycosphaerellaceae</taxon>
        <taxon>Sphaerulina</taxon>
    </lineage>
</organism>
<evidence type="ECO:0000256" key="4">
    <source>
        <dbReference type="ARBA" id="ARBA00023136"/>
    </source>
</evidence>
<dbReference type="PANTHER" id="PTHR30520">
    <property type="entry name" value="FORMATE TRANSPORTER-RELATED"/>
    <property type="match status" value="1"/>
</dbReference>
<feature type="transmembrane region" description="Helical" evidence="6">
    <location>
        <begin position="37"/>
        <end position="58"/>
    </location>
</feature>
<keyword evidence="4 6" id="KW-0472">Membrane</keyword>
<feature type="transmembrane region" description="Helical" evidence="6">
    <location>
        <begin position="216"/>
        <end position="236"/>
    </location>
</feature>
<dbReference type="Proteomes" id="UP000016931">
    <property type="component" value="Unassembled WGS sequence"/>
</dbReference>
<dbReference type="AlphaFoldDB" id="N1QG34"/>
<feature type="transmembrane region" description="Helical" evidence="6">
    <location>
        <begin position="117"/>
        <end position="141"/>
    </location>
</feature>
<dbReference type="EMBL" id="KB456265">
    <property type="protein sequence ID" value="EMF12283.1"/>
    <property type="molecule type" value="Genomic_DNA"/>
</dbReference>
<proteinExistence type="inferred from homology"/>
<feature type="transmembrane region" description="Helical" evidence="6">
    <location>
        <begin position="242"/>
        <end position="262"/>
    </location>
</feature>
<feature type="transmembrane region" description="Helical" evidence="6">
    <location>
        <begin position="162"/>
        <end position="184"/>
    </location>
</feature>
<evidence type="ECO:0000256" key="1">
    <source>
        <dbReference type="ARBA" id="ARBA00004141"/>
    </source>
</evidence>
<dbReference type="InterPro" id="IPR023271">
    <property type="entry name" value="Aquaporin-like"/>
</dbReference>
<name>N1QG34_SPHMS</name>
<dbReference type="PANTHER" id="PTHR30520:SF6">
    <property type="entry name" value="FORMATE_NITRATE FAMILY TRANSPORTER (EUROFUNG)"/>
    <property type="match status" value="1"/>
</dbReference>
<dbReference type="OMA" id="FTGAYLW"/>
<keyword evidence="8" id="KW-1185">Reference proteome</keyword>
<feature type="transmembrane region" description="Helical" evidence="6">
    <location>
        <begin position="70"/>
        <end position="97"/>
    </location>
</feature>
<evidence type="ECO:0000256" key="3">
    <source>
        <dbReference type="ARBA" id="ARBA00022989"/>
    </source>
</evidence>
<evidence type="ECO:0000256" key="2">
    <source>
        <dbReference type="ARBA" id="ARBA00022692"/>
    </source>
</evidence>
<evidence type="ECO:0000313" key="7">
    <source>
        <dbReference type="EMBL" id="EMF12283.1"/>
    </source>
</evidence>
<gene>
    <name evidence="7" type="ORF">SEPMUDRAFT_149986</name>
</gene>
<evidence type="ECO:0000256" key="5">
    <source>
        <dbReference type="ARBA" id="ARBA00049660"/>
    </source>
</evidence>
<dbReference type="HOGENOM" id="CLU_036896_0_0_1"/>
<dbReference type="InterPro" id="IPR000292">
    <property type="entry name" value="For/NO2_transpt"/>
</dbReference>
<dbReference type="GO" id="GO:0015707">
    <property type="term" value="P:nitrite transport"/>
    <property type="evidence" value="ECO:0007669"/>
    <property type="project" value="TreeGrafter"/>
</dbReference>
<keyword evidence="2 6" id="KW-0812">Transmembrane</keyword>
<sequence length="289" mass="31401">MPPSTGSLPPKEAAIAVLQTGLEHLSEDQVTTFIKNVYGALLLSSGGLFSILLGGGVQDLSPDNAGVERLLHGVAFPFGLVLVYLVGAELFTGYPMWHTILALERRGRPLDYVKGAIASWLGNLAGALIFASLFTTVTEALEESPWHHSIVEQIETDIINPAWHVLFVRAIACGWLVTMAMFLGTQNQDGISKLLFLHFPFMISATARFPHTVEYMYLSSVGMMLGSPLSVGGFLWKCLLPLTLGNIVGGGFFTGAYLWFMYVRKASMKEKYGDDAFGDGEEAPLLNGH</sequence>
<dbReference type="eggNOG" id="ENOG502QUGF">
    <property type="taxonomic scope" value="Eukaryota"/>
</dbReference>
<dbReference type="STRING" id="692275.N1QG34"/>
<dbReference type="Gene3D" id="1.20.1080.10">
    <property type="entry name" value="Glycerol uptake facilitator protein"/>
    <property type="match status" value="1"/>
</dbReference>